<sequence length="141" mass="15495">MTDRIHLSGRARCSPQVLWHTLVDNRAAWWPDMDFAPHPGAPLQERWMEDGVEHISRGTVLAVAPEKLLSFRWTAPDWEAHTVVSFELIPADDDGGGSGGATDVAVTESGFSGLKSGPELSEAHREGWAFHLANLIEQAEK</sequence>
<dbReference type="Proteomes" id="UP001155145">
    <property type="component" value="Unassembled WGS sequence"/>
</dbReference>
<evidence type="ECO:0000313" key="6">
    <source>
        <dbReference type="Proteomes" id="UP001155145"/>
    </source>
</evidence>
<dbReference type="Pfam" id="PF08327">
    <property type="entry name" value="AHSA1"/>
    <property type="match status" value="1"/>
</dbReference>
<gene>
    <name evidence="3" type="ORF">LJ755_09945</name>
    <name evidence="4" type="ORF">MUK71_05580</name>
</gene>
<reference evidence="3" key="1">
    <citation type="submission" date="2021-10" db="EMBL/GenBank/DDBJ databases">
        <title>Novel species in genus Arthrobacter.</title>
        <authorList>
            <person name="Liu Y."/>
        </authorList>
    </citation>
    <scope>NUCLEOTIDE SEQUENCE</scope>
    <source>
        <strain evidence="3">Zg-Y462</strain>
        <strain evidence="5">zg-Y462</strain>
    </source>
</reference>
<evidence type="ECO:0000313" key="4">
    <source>
        <dbReference type="EMBL" id="UON93094.1"/>
    </source>
</evidence>
<dbReference type="AlphaFoldDB" id="A0A9X1M8Z3"/>
<dbReference type="CDD" id="cd07814">
    <property type="entry name" value="SRPBCC_CalC_Aha1-like"/>
    <property type="match status" value="1"/>
</dbReference>
<dbReference type="Gene3D" id="3.30.530.20">
    <property type="match status" value="1"/>
</dbReference>
<dbReference type="InterPro" id="IPR023393">
    <property type="entry name" value="START-like_dom_sf"/>
</dbReference>
<dbReference type="EMBL" id="JAJFZT010000006">
    <property type="protein sequence ID" value="MCC3273047.1"/>
    <property type="molecule type" value="Genomic_DNA"/>
</dbReference>
<organism evidence="3 6">
    <name type="scientific">Arthrobacter zhangbolii</name>
    <dbReference type="NCBI Taxonomy" id="2886936"/>
    <lineage>
        <taxon>Bacteria</taxon>
        <taxon>Bacillati</taxon>
        <taxon>Actinomycetota</taxon>
        <taxon>Actinomycetes</taxon>
        <taxon>Micrococcales</taxon>
        <taxon>Micrococcaceae</taxon>
        <taxon>Arthrobacter</taxon>
    </lineage>
</organism>
<dbReference type="SUPFAM" id="SSF55961">
    <property type="entry name" value="Bet v1-like"/>
    <property type="match status" value="1"/>
</dbReference>
<protein>
    <submittedName>
        <fullName evidence="3">SRPBCC domain-containing protein</fullName>
    </submittedName>
</protein>
<comment type="similarity">
    <text evidence="1">Belongs to the AHA1 family.</text>
</comment>
<name>A0A9X1M8Z3_9MICC</name>
<evidence type="ECO:0000256" key="1">
    <source>
        <dbReference type="ARBA" id="ARBA00006817"/>
    </source>
</evidence>
<keyword evidence="5" id="KW-1185">Reference proteome</keyword>
<dbReference type="EMBL" id="CP094984">
    <property type="protein sequence ID" value="UON93094.1"/>
    <property type="molecule type" value="Genomic_DNA"/>
</dbReference>
<proteinExistence type="inferred from homology"/>
<dbReference type="RefSeq" id="WP_227904348.1">
    <property type="nucleotide sequence ID" value="NZ_CP094984.1"/>
</dbReference>
<dbReference type="Proteomes" id="UP000829758">
    <property type="component" value="Chromosome"/>
</dbReference>
<evidence type="ECO:0000313" key="5">
    <source>
        <dbReference type="Proteomes" id="UP000829758"/>
    </source>
</evidence>
<accession>A0A9X1M8Z3</accession>
<dbReference type="InterPro" id="IPR013538">
    <property type="entry name" value="ASHA1/2-like_C"/>
</dbReference>
<evidence type="ECO:0000259" key="2">
    <source>
        <dbReference type="Pfam" id="PF08327"/>
    </source>
</evidence>
<feature type="domain" description="Activator of Hsp90 ATPase homologue 1/2-like C-terminal" evidence="2">
    <location>
        <begin position="13"/>
        <end position="135"/>
    </location>
</feature>
<evidence type="ECO:0000313" key="3">
    <source>
        <dbReference type="EMBL" id="MCC3273047.1"/>
    </source>
</evidence>